<gene>
    <name evidence="9" type="ORF">EZ437_06590</name>
</gene>
<dbReference type="AlphaFoldDB" id="A0A4R0NV71"/>
<accession>A0A4R0NV71</accession>
<keyword evidence="3" id="KW-0285">Flavoprotein</keyword>
<dbReference type="PANTHER" id="PTHR11985">
    <property type="entry name" value="GLYCEROL-3-PHOSPHATE DEHYDROGENASE"/>
    <property type="match status" value="1"/>
</dbReference>
<feature type="domain" description="Alpha-glycerophosphate oxidase C-terminal" evidence="8">
    <location>
        <begin position="400"/>
        <end position="500"/>
    </location>
</feature>
<keyword evidence="4" id="KW-0319">Glycerol metabolism</keyword>
<evidence type="ECO:0000256" key="6">
    <source>
        <dbReference type="ARBA" id="ARBA00023002"/>
    </source>
</evidence>
<dbReference type="GO" id="GO:0006071">
    <property type="term" value="P:glycerol metabolic process"/>
    <property type="evidence" value="ECO:0007669"/>
    <property type="project" value="UniProtKB-KW"/>
</dbReference>
<comment type="similarity">
    <text evidence="2">Belongs to the FAD-dependent glycerol-3-phosphate dehydrogenase family.</text>
</comment>
<protein>
    <submittedName>
        <fullName evidence="9">Glycerol-3-phosphate dehydrogenase/oxidase</fullName>
    </submittedName>
</protein>
<dbReference type="InterPro" id="IPR036188">
    <property type="entry name" value="FAD/NAD-bd_sf"/>
</dbReference>
<evidence type="ECO:0000256" key="4">
    <source>
        <dbReference type="ARBA" id="ARBA00022798"/>
    </source>
</evidence>
<dbReference type="OrthoDB" id="9766796at2"/>
<evidence type="ECO:0000313" key="9">
    <source>
        <dbReference type="EMBL" id="TCD04039.1"/>
    </source>
</evidence>
<sequence>MTFDRTIFIKKIEAQADWDVIVIGGGATGLGTAVDAASRGFKTLLLEQSDFAKGTSSRSTKLVHGGVRYLAQGDISLVYKALHERGLLRKNAPHLVKDQEFIIPCYSWLSKYKYLIGLKLYDLLAGQSGFKKSSFLSADKVMVAIPGLKRGKLIGGVSYSDGQFDDARLALNLAQTAAEYGGVLLNYMKVTGLTKKGQEINGVQVVDLETDKAYHLTASVVINATGVFVDDILKMDTPSGRPIVRPSQGAHIVLDKSFLLGESALMIPKTSDGRVLFAVPWHGKVLVGTTDTPLDQHSLEPRPLDKEIDFILNTAGNYLVKKPSRSDVLSVFAGLRPLAAPDKNTNSTKEISRSHKLIVSKSGLITITGGKWTTYRKMALDVIDKAIELGKLDHRQCLTANIKIHGYTREMQDGPLGLYGADAQGIQNLIHLEPELGQKLHPEHEYVKAEIVWMVRQEMARAIEDVLSRRMRLLFLDARATMELAPAVAVIMANELCKSEQWVNQQIAEFTDLAKQYLLQNE</sequence>
<dbReference type="Pfam" id="PF01266">
    <property type="entry name" value="DAO"/>
    <property type="match status" value="1"/>
</dbReference>
<dbReference type="Gene3D" id="1.10.8.870">
    <property type="entry name" value="Alpha-glycerophosphate oxidase, cap domain"/>
    <property type="match status" value="1"/>
</dbReference>
<keyword evidence="6" id="KW-0560">Oxidoreductase</keyword>
<dbReference type="GO" id="GO:0004368">
    <property type="term" value="F:glycerol-3-phosphate dehydrogenase (quinone) activity"/>
    <property type="evidence" value="ECO:0007669"/>
    <property type="project" value="InterPro"/>
</dbReference>
<dbReference type="GO" id="GO:0046168">
    <property type="term" value="P:glycerol-3-phosphate catabolic process"/>
    <property type="evidence" value="ECO:0007669"/>
    <property type="project" value="TreeGrafter"/>
</dbReference>
<proteinExistence type="inferred from homology"/>
<dbReference type="InterPro" id="IPR038299">
    <property type="entry name" value="DAO_C_sf"/>
</dbReference>
<reference evidence="9 10" key="1">
    <citation type="submission" date="2019-02" db="EMBL/GenBank/DDBJ databases">
        <title>Pedobacter sp. RP-1-14 sp. nov., isolated from Arctic soil.</title>
        <authorList>
            <person name="Dahal R.H."/>
        </authorList>
    </citation>
    <scope>NUCLEOTIDE SEQUENCE [LARGE SCALE GENOMIC DNA]</scope>
    <source>
        <strain evidence="9 10">RP-1-14</strain>
    </source>
</reference>
<keyword evidence="5" id="KW-0274">FAD</keyword>
<evidence type="ECO:0000259" key="7">
    <source>
        <dbReference type="Pfam" id="PF01266"/>
    </source>
</evidence>
<dbReference type="EMBL" id="SJSL01000001">
    <property type="protein sequence ID" value="TCD04039.1"/>
    <property type="molecule type" value="Genomic_DNA"/>
</dbReference>
<feature type="domain" description="FAD dependent oxidoreductase" evidence="7">
    <location>
        <begin position="19"/>
        <end position="375"/>
    </location>
</feature>
<dbReference type="PANTHER" id="PTHR11985:SF35">
    <property type="entry name" value="ANAEROBIC GLYCEROL-3-PHOSPHATE DEHYDROGENASE SUBUNIT A"/>
    <property type="match status" value="1"/>
</dbReference>
<dbReference type="InterPro" id="IPR006076">
    <property type="entry name" value="FAD-dep_OxRdtase"/>
</dbReference>
<dbReference type="Pfam" id="PF16901">
    <property type="entry name" value="DAO_C"/>
    <property type="match status" value="1"/>
</dbReference>
<dbReference type="SUPFAM" id="SSF51905">
    <property type="entry name" value="FAD/NAD(P)-binding domain"/>
    <property type="match status" value="1"/>
</dbReference>
<evidence type="ECO:0000259" key="8">
    <source>
        <dbReference type="Pfam" id="PF16901"/>
    </source>
</evidence>
<dbReference type="InterPro" id="IPR031656">
    <property type="entry name" value="DAO_C"/>
</dbReference>
<name>A0A4R0NV71_9SPHI</name>
<comment type="cofactor">
    <cofactor evidence="1">
        <name>FAD</name>
        <dbReference type="ChEBI" id="CHEBI:57692"/>
    </cofactor>
</comment>
<comment type="caution">
    <text evidence="9">The sequence shown here is derived from an EMBL/GenBank/DDBJ whole genome shotgun (WGS) entry which is preliminary data.</text>
</comment>
<organism evidence="9 10">
    <name type="scientific">Pedobacter psychroterrae</name>
    <dbReference type="NCBI Taxonomy" id="2530453"/>
    <lineage>
        <taxon>Bacteria</taxon>
        <taxon>Pseudomonadati</taxon>
        <taxon>Bacteroidota</taxon>
        <taxon>Sphingobacteriia</taxon>
        <taxon>Sphingobacteriales</taxon>
        <taxon>Sphingobacteriaceae</taxon>
        <taxon>Pedobacter</taxon>
    </lineage>
</organism>
<dbReference type="PRINTS" id="PR01001">
    <property type="entry name" value="FADG3PDH"/>
</dbReference>
<dbReference type="Proteomes" id="UP000293347">
    <property type="component" value="Unassembled WGS sequence"/>
</dbReference>
<evidence type="ECO:0000256" key="3">
    <source>
        <dbReference type="ARBA" id="ARBA00022630"/>
    </source>
</evidence>
<dbReference type="Gene3D" id="3.50.50.60">
    <property type="entry name" value="FAD/NAD(P)-binding domain"/>
    <property type="match status" value="1"/>
</dbReference>
<evidence type="ECO:0000256" key="5">
    <source>
        <dbReference type="ARBA" id="ARBA00022827"/>
    </source>
</evidence>
<evidence type="ECO:0000256" key="2">
    <source>
        <dbReference type="ARBA" id="ARBA00007330"/>
    </source>
</evidence>
<dbReference type="RefSeq" id="WP_131595217.1">
    <property type="nucleotide sequence ID" value="NZ_SJSL01000001.1"/>
</dbReference>
<dbReference type="PROSITE" id="PS00978">
    <property type="entry name" value="FAD_G3PDH_2"/>
    <property type="match status" value="1"/>
</dbReference>
<evidence type="ECO:0000256" key="1">
    <source>
        <dbReference type="ARBA" id="ARBA00001974"/>
    </source>
</evidence>
<dbReference type="Gene3D" id="3.30.9.10">
    <property type="entry name" value="D-Amino Acid Oxidase, subunit A, domain 2"/>
    <property type="match status" value="1"/>
</dbReference>
<keyword evidence="10" id="KW-1185">Reference proteome</keyword>
<dbReference type="InterPro" id="IPR000447">
    <property type="entry name" value="G3P_DH_FAD-dep"/>
</dbReference>
<evidence type="ECO:0000313" key="10">
    <source>
        <dbReference type="Proteomes" id="UP000293347"/>
    </source>
</evidence>